<dbReference type="Proteomes" id="UP001465153">
    <property type="component" value="Unassembled WGS sequence"/>
</dbReference>
<sequence>MMLSVELTMYPFNGDYIPPIKAFIEKVNTIDNLEVKTFPTATIIMGEYDHVMDSLKVLFKWSYETQGKAVFVAKFLPNTEVLS</sequence>
<reference evidence="2 3" key="1">
    <citation type="submission" date="2024-04" db="EMBL/GenBank/DDBJ databases">
        <title>Draft genome sequence of Sessilibacter corallicola NBRC 116591.</title>
        <authorList>
            <person name="Miyakawa T."/>
            <person name="Kusuya Y."/>
            <person name="Miura T."/>
        </authorList>
    </citation>
    <scope>NUCLEOTIDE SEQUENCE [LARGE SCALE GENOMIC DNA]</scope>
    <source>
        <strain evidence="2 3">KU-00831-HH</strain>
    </source>
</reference>
<name>A0ABQ0A6D8_9GAMM</name>
<keyword evidence="3" id="KW-1185">Reference proteome</keyword>
<dbReference type="Pfam" id="PF07615">
    <property type="entry name" value="Ykof"/>
    <property type="match status" value="1"/>
</dbReference>
<organism evidence="2 3">
    <name type="scientific">Sessilibacter corallicola</name>
    <dbReference type="NCBI Taxonomy" id="2904075"/>
    <lineage>
        <taxon>Bacteria</taxon>
        <taxon>Pseudomonadati</taxon>
        <taxon>Pseudomonadota</taxon>
        <taxon>Gammaproteobacteria</taxon>
        <taxon>Cellvibrionales</taxon>
        <taxon>Cellvibrionaceae</taxon>
        <taxon>Sessilibacter</taxon>
    </lineage>
</organism>
<proteinExistence type="predicted"/>
<dbReference type="SUPFAM" id="SSF89957">
    <property type="entry name" value="MTH1187/YkoF-like"/>
    <property type="match status" value="1"/>
</dbReference>
<dbReference type="InterPro" id="IPR011522">
    <property type="entry name" value="Thiamin/HMP-bd_put_YkoF"/>
</dbReference>
<accession>A0ABQ0A6D8</accession>
<protein>
    <recommendedName>
        <fullName evidence="1">Thiamin/hydroxymethyl pyrimidine-binding YkoF putative domain-containing protein</fullName>
    </recommendedName>
</protein>
<comment type="caution">
    <text evidence="2">The sequence shown here is derived from an EMBL/GenBank/DDBJ whole genome shotgun (WGS) entry which is preliminary data.</text>
</comment>
<dbReference type="InterPro" id="IPR029756">
    <property type="entry name" value="MTH1187/YkoF-like"/>
</dbReference>
<dbReference type="RefSeq" id="WP_353301924.1">
    <property type="nucleotide sequence ID" value="NZ_BAABWN010000003.1"/>
</dbReference>
<feature type="domain" description="Thiamin/hydroxymethyl pyrimidine-binding YkoF putative" evidence="1">
    <location>
        <begin position="6"/>
        <end position="64"/>
    </location>
</feature>
<dbReference type="Gene3D" id="3.30.70.930">
    <property type="match status" value="1"/>
</dbReference>
<gene>
    <name evidence="2" type="ORF">NBRC116591_10250</name>
</gene>
<evidence type="ECO:0000313" key="3">
    <source>
        <dbReference type="Proteomes" id="UP001465153"/>
    </source>
</evidence>
<evidence type="ECO:0000313" key="2">
    <source>
        <dbReference type="EMBL" id="GAA6167215.1"/>
    </source>
</evidence>
<evidence type="ECO:0000259" key="1">
    <source>
        <dbReference type="Pfam" id="PF07615"/>
    </source>
</evidence>
<dbReference type="EMBL" id="BAABWN010000003">
    <property type="protein sequence ID" value="GAA6167215.1"/>
    <property type="molecule type" value="Genomic_DNA"/>
</dbReference>